<evidence type="ECO:0008006" key="6">
    <source>
        <dbReference type="Google" id="ProtNLM"/>
    </source>
</evidence>
<sequence length="436" mass="48501">MGVLKNQETVQLLHDIQLSILSSSILFPAEPIPKRTMFLSDIDQLSFNFDVETVHFFAANARFPLPAVAQGLQSAIERVLVTYDFLAGRLRFNEQECRLEIDCNSAGVGFVLAESAVELADIKDLDYPHPAFRQLVTANAHPPEGKDPFLLSIQLTSFKCGGFVIGLTSNHITLDGISTAVFLDNIAAIATGGEIATMPFTDRRVLSARSPPRVSFSHPELLELPCVPFSLPLLELKYRLFRLTDSDIETLKRRAQPSSCRATSFKVVAAHIWRCKALATAGDKSSNFTLAYIMNIRARLRPPVPAEYAGNGVLFAIATATVEELTDWPFWRVVEAVAVGATRMDDEYVRSVMDWSRLHRGFPRGDFMMTTWMRLGFHEVEYPWGRPICSGLAGPPGVEMATLLPGARPAAKEMNLLITMRGGVLERFTKFFYELL</sequence>
<dbReference type="AlphaFoldDB" id="A0A835QRZ9"/>
<protein>
    <recommendedName>
        <fullName evidence="6">Omega-hydroxypalmitate O-feruloyl transferase</fullName>
    </recommendedName>
</protein>
<dbReference type="InterPro" id="IPR050317">
    <property type="entry name" value="Plant_Fungal_Acyltransferase"/>
</dbReference>
<dbReference type="EMBL" id="JADCNL010000006">
    <property type="protein sequence ID" value="KAG0476743.1"/>
    <property type="molecule type" value="Genomic_DNA"/>
</dbReference>
<accession>A0A835QRZ9</accession>
<dbReference type="PANTHER" id="PTHR31642">
    <property type="entry name" value="TRICHOTHECENE 3-O-ACETYLTRANSFERASE"/>
    <property type="match status" value="1"/>
</dbReference>
<dbReference type="SUPFAM" id="SSF52777">
    <property type="entry name" value="CoA-dependent acyltransferases"/>
    <property type="match status" value="1"/>
</dbReference>
<evidence type="ECO:0000256" key="1">
    <source>
        <dbReference type="ARBA" id="ARBA00009861"/>
    </source>
</evidence>
<dbReference type="GO" id="GO:0016747">
    <property type="term" value="F:acyltransferase activity, transferring groups other than amino-acyl groups"/>
    <property type="evidence" value="ECO:0007669"/>
    <property type="project" value="TreeGrafter"/>
</dbReference>
<organism evidence="4 5">
    <name type="scientific">Vanilla planifolia</name>
    <name type="common">Vanilla</name>
    <dbReference type="NCBI Taxonomy" id="51239"/>
    <lineage>
        <taxon>Eukaryota</taxon>
        <taxon>Viridiplantae</taxon>
        <taxon>Streptophyta</taxon>
        <taxon>Embryophyta</taxon>
        <taxon>Tracheophyta</taxon>
        <taxon>Spermatophyta</taxon>
        <taxon>Magnoliopsida</taxon>
        <taxon>Liliopsida</taxon>
        <taxon>Asparagales</taxon>
        <taxon>Orchidaceae</taxon>
        <taxon>Vanilloideae</taxon>
        <taxon>Vanilleae</taxon>
        <taxon>Vanilla</taxon>
    </lineage>
</organism>
<dbReference type="InterPro" id="IPR023213">
    <property type="entry name" value="CAT-like_dom_sf"/>
</dbReference>
<dbReference type="OrthoDB" id="10253408at2759"/>
<reference evidence="4 5" key="1">
    <citation type="journal article" date="2020" name="Nat. Food">
        <title>A phased Vanilla planifolia genome enables genetic improvement of flavour and production.</title>
        <authorList>
            <person name="Hasing T."/>
            <person name="Tang H."/>
            <person name="Brym M."/>
            <person name="Khazi F."/>
            <person name="Huang T."/>
            <person name="Chambers A.H."/>
        </authorList>
    </citation>
    <scope>NUCLEOTIDE SEQUENCE [LARGE SCALE GENOMIC DNA]</scope>
    <source>
        <tissue evidence="4">Leaf</tissue>
    </source>
</reference>
<name>A0A835QRZ9_VANPL</name>
<dbReference type="Proteomes" id="UP000636800">
    <property type="component" value="Chromosome 6"/>
</dbReference>
<evidence type="ECO:0000313" key="5">
    <source>
        <dbReference type="Proteomes" id="UP000636800"/>
    </source>
</evidence>
<gene>
    <name evidence="4" type="ORF">HPP92_013584</name>
</gene>
<evidence type="ECO:0000313" key="4">
    <source>
        <dbReference type="EMBL" id="KAG0476743.1"/>
    </source>
</evidence>
<evidence type="ECO:0000256" key="2">
    <source>
        <dbReference type="ARBA" id="ARBA00022679"/>
    </source>
</evidence>
<keyword evidence="5" id="KW-1185">Reference proteome</keyword>
<comment type="caution">
    <text evidence="4">The sequence shown here is derived from an EMBL/GenBank/DDBJ whole genome shotgun (WGS) entry which is preliminary data.</text>
</comment>
<comment type="similarity">
    <text evidence="1">Belongs to the plant acyltransferase family.</text>
</comment>
<keyword evidence="2" id="KW-0808">Transferase</keyword>
<dbReference type="PANTHER" id="PTHR31642:SF189">
    <property type="entry name" value="ACYLTRANSFERASE GLAUCE"/>
    <property type="match status" value="1"/>
</dbReference>
<evidence type="ECO:0000256" key="3">
    <source>
        <dbReference type="ARBA" id="ARBA00023315"/>
    </source>
</evidence>
<keyword evidence="3" id="KW-0012">Acyltransferase</keyword>
<proteinExistence type="inferred from homology"/>
<dbReference type="Gene3D" id="3.30.559.10">
    <property type="entry name" value="Chloramphenicol acetyltransferase-like domain"/>
    <property type="match status" value="2"/>
</dbReference>
<dbReference type="Pfam" id="PF02458">
    <property type="entry name" value="Transferase"/>
    <property type="match status" value="1"/>
</dbReference>